<gene>
    <name evidence="1" type="ORF">AOXY_G10017</name>
</gene>
<dbReference type="AlphaFoldDB" id="A0AAD8G8G0"/>
<evidence type="ECO:0000313" key="1">
    <source>
        <dbReference type="EMBL" id="KAK1169084.1"/>
    </source>
</evidence>
<proteinExistence type="predicted"/>
<comment type="caution">
    <text evidence="1">The sequence shown here is derived from an EMBL/GenBank/DDBJ whole genome shotgun (WGS) entry which is preliminary data.</text>
</comment>
<reference evidence="1" key="1">
    <citation type="submission" date="2022-02" db="EMBL/GenBank/DDBJ databases">
        <title>Atlantic sturgeon de novo genome assembly.</title>
        <authorList>
            <person name="Stock M."/>
            <person name="Klopp C."/>
            <person name="Guiguen Y."/>
            <person name="Cabau C."/>
            <person name="Parinello H."/>
            <person name="Santidrian Yebra-Pimentel E."/>
            <person name="Kuhl H."/>
            <person name="Dirks R.P."/>
            <person name="Guessner J."/>
            <person name="Wuertz S."/>
            <person name="Du K."/>
            <person name="Schartl M."/>
        </authorList>
    </citation>
    <scope>NUCLEOTIDE SEQUENCE</scope>
    <source>
        <strain evidence="1">STURGEONOMICS-FGT-2020</strain>
        <tissue evidence="1">Whole blood</tissue>
    </source>
</reference>
<protein>
    <submittedName>
        <fullName evidence="1">Uncharacterized protein</fullName>
    </submittedName>
</protein>
<keyword evidence="2" id="KW-1185">Reference proteome</keyword>
<dbReference type="EMBL" id="JAGXEW010000008">
    <property type="protein sequence ID" value="KAK1169084.1"/>
    <property type="molecule type" value="Genomic_DNA"/>
</dbReference>
<dbReference type="Proteomes" id="UP001230051">
    <property type="component" value="Unassembled WGS sequence"/>
</dbReference>
<evidence type="ECO:0000313" key="2">
    <source>
        <dbReference type="Proteomes" id="UP001230051"/>
    </source>
</evidence>
<organism evidence="1 2">
    <name type="scientific">Acipenser oxyrinchus oxyrinchus</name>
    <dbReference type="NCBI Taxonomy" id="40147"/>
    <lineage>
        <taxon>Eukaryota</taxon>
        <taxon>Metazoa</taxon>
        <taxon>Chordata</taxon>
        <taxon>Craniata</taxon>
        <taxon>Vertebrata</taxon>
        <taxon>Euteleostomi</taxon>
        <taxon>Actinopterygii</taxon>
        <taxon>Chondrostei</taxon>
        <taxon>Acipenseriformes</taxon>
        <taxon>Acipenseridae</taxon>
        <taxon>Acipenser</taxon>
    </lineage>
</organism>
<sequence length="81" mass="9315">MMEHELVTLLGISLQDELSSREISSLYENVFQVPVHLEEVHNAVKKVCGYTQGTHCNARKLFDTLLEIERQHFIKDQVSST</sequence>
<accession>A0AAD8G8G0</accession>
<name>A0AAD8G8G0_ACIOX</name>